<accession>A0ABP3UMI0</accession>
<feature type="transmembrane region" description="Helical" evidence="1">
    <location>
        <begin position="366"/>
        <end position="392"/>
    </location>
</feature>
<feature type="transmembrane region" description="Helical" evidence="1">
    <location>
        <begin position="413"/>
        <end position="439"/>
    </location>
</feature>
<evidence type="ECO:0008006" key="4">
    <source>
        <dbReference type="Google" id="ProtNLM"/>
    </source>
</evidence>
<dbReference type="Pfam" id="PF16949">
    <property type="entry name" value="ABC_tran_2"/>
    <property type="match status" value="1"/>
</dbReference>
<dbReference type="RefSeq" id="WP_343759228.1">
    <property type="nucleotide sequence ID" value="NZ_BAAACG010000006.1"/>
</dbReference>
<reference evidence="3" key="1">
    <citation type="journal article" date="2019" name="Int. J. Syst. Evol. Microbiol.">
        <title>The Global Catalogue of Microorganisms (GCM) 10K type strain sequencing project: providing services to taxonomists for standard genome sequencing and annotation.</title>
        <authorList>
            <consortium name="The Broad Institute Genomics Platform"/>
            <consortium name="The Broad Institute Genome Sequencing Center for Infectious Disease"/>
            <person name="Wu L."/>
            <person name="Ma J."/>
        </authorList>
    </citation>
    <scope>NUCLEOTIDE SEQUENCE [LARGE SCALE GENOMIC DNA]</scope>
    <source>
        <strain evidence="3">JCM 1407</strain>
    </source>
</reference>
<evidence type="ECO:0000313" key="3">
    <source>
        <dbReference type="Proteomes" id="UP001501510"/>
    </source>
</evidence>
<protein>
    <recommendedName>
        <fullName evidence="4">ABC transporter permease</fullName>
    </recommendedName>
</protein>
<feature type="transmembrane region" description="Helical" evidence="1">
    <location>
        <begin position="324"/>
        <end position="346"/>
    </location>
</feature>
<feature type="transmembrane region" description="Helical" evidence="1">
    <location>
        <begin position="65"/>
        <end position="93"/>
    </location>
</feature>
<keyword evidence="1" id="KW-0812">Transmembrane</keyword>
<feature type="transmembrane region" description="Helical" evidence="1">
    <location>
        <begin position="250"/>
        <end position="271"/>
    </location>
</feature>
<keyword evidence="1" id="KW-0472">Membrane</keyword>
<name>A0ABP3UMI0_9CLOT</name>
<sequence length="548" mass="61108">MNKLYMLTKILLKNSSGEKSKKKNNRAYSISKLVLPLLGILFMIPVVNSISKMYDVFANTNQQDVIINAGFSITIVVIFIFSIPYILTTFYFTKDIDVLLPLPFKSYEIVGAKFITVLIYQYLMALLFLVPSLGVYGYKSSSGIVYWITAIFLFLILPIIPLVLSSLFSMVVMRFTNLGKHKDTLRVVGGIFSIVIFLGINLLRSNESSQGKTLELIALGNNSLVKTMNSVLPIAKWGTRSLVGNSINEAILSLFLVVLASVLFIILFIIIGQKLYLNSIIGSSESFSKREKLDDYYIGKNVSKSSKFKTYVLKEMRIVLRTPAFLLNCIVPGLIFPIFLLIGIYTKLDSYFSKETISAIFSNKEITGLVLTISFAGLLLLSSRTMIASTAISREGQNMFINKYIPISYRKQILAKILPDTIMNSISTLLILLILVFIIKIPIMIAILIFIIGLLASIISSGLGMIKEINNPILNWDNEQKAVKQNKNAISIFFTCLILGGLIVFLAIKFRPSATIAVISIIIISLVAITGIFNHIFTTGEKRYSEIE</sequence>
<dbReference type="InterPro" id="IPR031599">
    <property type="entry name" value="ABC_tran_2"/>
</dbReference>
<organism evidence="2 3">
    <name type="scientific">Clostridium oceanicum</name>
    <dbReference type="NCBI Taxonomy" id="1543"/>
    <lineage>
        <taxon>Bacteria</taxon>
        <taxon>Bacillati</taxon>
        <taxon>Bacillota</taxon>
        <taxon>Clostridia</taxon>
        <taxon>Eubacteriales</taxon>
        <taxon>Clostridiaceae</taxon>
        <taxon>Clostridium</taxon>
    </lineage>
</organism>
<dbReference type="EMBL" id="BAAACG010000006">
    <property type="protein sequence ID" value="GAA0735227.1"/>
    <property type="molecule type" value="Genomic_DNA"/>
</dbReference>
<evidence type="ECO:0000313" key="2">
    <source>
        <dbReference type="EMBL" id="GAA0735227.1"/>
    </source>
</evidence>
<feature type="transmembrane region" description="Helical" evidence="1">
    <location>
        <begin position="445"/>
        <end position="466"/>
    </location>
</feature>
<feature type="transmembrane region" description="Helical" evidence="1">
    <location>
        <begin position="487"/>
        <end position="508"/>
    </location>
</feature>
<evidence type="ECO:0000256" key="1">
    <source>
        <dbReference type="SAM" id="Phobius"/>
    </source>
</evidence>
<comment type="caution">
    <text evidence="2">The sequence shown here is derived from an EMBL/GenBank/DDBJ whole genome shotgun (WGS) entry which is preliminary data.</text>
</comment>
<feature type="transmembrane region" description="Helical" evidence="1">
    <location>
        <begin position="144"/>
        <end position="172"/>
    </location>
</feature>
<feature type="transmembrane region" description="Helical" evidence="1">
    <location>
        <begin position="114"/>
        <end position="138"/>
    </location>
</feature>
<proteinExistence type="predicted"/>
<feature type="transmembrane region" description="Helical" evidence="1">
    <location>
        <begin position="514"/>
        <end position="537"/>
    </location>
</feature>
<feature type="transmembrane region" description="Helical" evidence="1">
    <location>
        <begin position="184"/>
        <end position="203"/>
    </location>
</feature>
<keyword evidence="3" id="KW-1185">Reference proteome</keyword>
<dbReference type="Proteomes" id="UP001501510">
    <property type="component" value="Unassembled WGS sequence"/>
</dbReference>
<keyword evidence="1" id="KW-1133">Transmembrane helix</keyword>
<gene>
    <name evidence="2" type="ORF">GCM10008906_08660</name>
</gene>